<dbReference type="InterPro" id="IPR001466">
    <property type="entry name" value="Beta-lactam-related"/>
</dbReference>
<sequence>MKCFRANPRTAGILERLAHPSTRATISDICELTGTAGLSLGVIHGGEVIHQSHFGYRDVDKKVGPNANSTYHVGSMSKAMVAASFASLVHKGKLSWSTPLKELVPEYADPATVTRLAELKSEANIEDLLAMRTGLPTANGLWVQQCQQLLVPKTETARIFGLLEPQHKFRLKMSYCNWSYALAGEILERLAGSSLEQSTKGLRYDRLGLGTTTFGDPAEDNHVTAYMTLTDRSPLAVPCPPLRSGRLLAAAGAAESSLTDLLTYYKALLKAAADQKESGKTETEGSPFFDVQYLWGPRAVINEHSHYGLGWVVTELPGQGGLVGVNSYESPRGLPTIAKGIPEPVQLVYHNGAMAGALSAVYLLPETQTGIVVLSNTFALCDAPDWIAQFLVEASQNARTHHVNTRKILAEERTLGAKPRELSKYVGRYYNSIGNFYLDVAVHGDNGLRMTTQGYPFVHYDLSHYHYDVFAGDCDRDAETRRTIYPQWSPNFHRISSHQLQISLCKRLFKVCYRGYVAVGLLTGGARIFDGYSASEK</sequence>
<dbReference type="Gene3D" id="3.40.710.10">
    <property type="entry name" value="DD-peptidase/beta-lactamase superfamily"/>
    <property type="match status" value="1"/>
</dbReference>
<dbReference type="InterPro" id="IPR012338">
    <property type="entry name" value="Beta-lactam/transpept-like"/>
</dbReference>
<proteinExistence type="inferred from homology"/>
<accession>A0AAN6MZL6</accession>
<dbReference type="Gene3D" id="2.40.128.600">
    <property type="match status" value="1"/>
</dbReference>
<dbReference type="InterPro" id="IPR050491">
    <property type="entry name" value="AmpC-like"/>
</dbReference>
<comment type="caution">
    <text evidence="3">The sequence shown here is derived from an EMBL/GenBank/DDBJ whole genome shotgun (WGS) entry which is preliminary data.</text>
</comment>
<evidence type="ECO:0000259" key="2">
    <source>
        <dbReference type="Pfam" id="PF00144"/>
    </source>
</evidence>
<evidence type="ECO:0000313" key="3">
    <source>
        <dbReference type="EMBL" id="KAK3935639.1"/>
    </source>
</evidence>
<evidence type="ECO:0000313" key="4">
    <source>
        <dbReference type="Proteomes" id="UP001303473"/>
    </source>
</evidence>
<comment type="similarity">
    <text evidence="1">Belongs to the peptidase S12 family.</text>
</comment>
<gene>
    <name evidence="3" type="ORF">QBC46DRAFT_421887</name>
</gene>
<dbReference type="Pfam" id="PF00144">
    <property type="entry name" value="Beta-lactamase"/>
    <property type="match status" value="1"/>
</dbReference>
<dbReference type="EMBL" id="MU853914">
    <property type="protein sequence ID" value="KAK3935639.1"/>
    <property type="molecule type" value="Genomic_DNA"/>
</dbReference>
<organism evidence="3 4">
    <name type="scientific">Diplogelasinospora grovesii</name>
    <dbReference type="NCBI Taxonomy" id="303347"/>
    <lineage>
        <taxon>Eukaryota</taxon>
        <taxon>Fungi</taxon>
        <taxon>Dikarya</taxon>
        <taxon>Ascomycota</taxon>
        <taxon>Pezizomycotina</taxon>
        <taxon>Sordariomycetes</taxon>
        <taxon>Sordariomycetidae</taxon>
        <taxon>Sordariales</taxon>
        <taxon>Diplogelasinosporaceae</taxon>
        <taxon>Diplogelasinospora</taxon>
    </lineage>
</organism>
<protein>
    <submittedName>
        <fullName evidence="3">Beta-lactamase/transpeptidase-like protein</fullName>
    </submittedName>
</protein>
<name>A0AAN6MZL6_9PEZI</name>
<evidence type="ECO:0000256" key="1">
    <source>
        <dbReference type="ARBA" id="ARBA00038215"/>
    </source>
</evidence>
<dbReference type="AlphaFoldDB" id="A0AAN6MZL6"/>
<keyword evidence="4" id="KW-1185">Reference proteome</keyword>
<dbReference type="PANTHER" id="PTHR46825:SF14">
    <property type="entry name" value="BETA-LACTAMASE-RELATED DOMAIN-CONTAINING PROTEIN"/>
    <property type="match status" value="1"/>
</dbReference>
<feature type="domain" description="Beta-lactamase-related" evidence="2">
    <location>
        <begin position="34"/>
        <end position="388"/>
    </location>
</feature>
<dbReference type="PANTHER" id="PTHR46825">
    <property type="entry name" value="D-ALANYL-D-ALANINE-CARBOXYPEPTIDASE/ENDOPEPTIDASE AMPH"/>
    <property type="match status" value="1"/>
</dbReference>
<dbReference type="SUPFAM" id="SSF56601">
    <property type="entry name" value="beta-lactamase/transpeptidase-like"/>
    <property type="match status" value="1"/>
</dbReference>
<reference evidence="4" key="1">
    <citation type="journal article" date="2023" name="Mol. Phylogenet. Evol.">
        <title>Genome-scale phylogeny and comparative genomics of the fungal order Sordariales.</title>
        <authorList>
            <person name="Hensen N."/>
            <person name="Bonometti L."/>
            <person name="Westerberg I."/>
            <person name="Brannstrom I.O."/>
            <person name="Guillou S."/>
            <person name="Cros-Aarteil S."/>
            <person name="Calhoun S."/>
            <person name="Haridas S."/>
            <person name="Kuo A."/>
            <person name="Mondo S."/>
            <person name="Pangilinan J."/>
            <person name="Riley R."/>
            <person name="LaButti K."/>
            <person name="Andreopoulos B."/>
            <person name="Lipzen A."/>
            <person name="Chen C."/>
            <person name="Yan M."/>
            <person name="Daum C."/>
            <person name="Ng V."/>
            <person name="Clum A."/>
            <person name="Steindorff A."/>
            <person name="Ohm R.A."/>
            <person name="Martin F."/>
            <person name="Silar P."/>
            <person name="Natvig D.O."/>
            <person name="Lalanne C."/>
            <person name="Gautier V."/>
            <person name="Ament-Velasquez S.L."/>
            <person name="Kruys A."/>
            <person name="Hutchinson M.I."/>
            <person name="Powell A.J."/>
            <person name="Barry K."/>
            <person name="Miller A.N."/>
            <person name="Grigoriev I.V."/>
            <person name="Debuchy R."/>
            <person name="Gladieux P."/>
            <person name="Hiltunen Thoren M."/>
            <person name="Johannesson H."/>
        </authorList>
    </citation>
    <scope>NUCLEOTIDE SEQUENCE [LARGE SCALE GENOMIC DNA]</scope>
    <source>
        <strain evidence="4">CBS 340.73</strain>
    </source>
</reference>
<dbReference type="Proteomes" id="UP001303473">
    <property type="component" value="Unassembled WGS sequence"/>
</dbReference>